<feature type="region of interest" description="Disordered" evidence="1">
    <location>
        <begin position="25"/>
        <end position="58"/>
    </location>
</feature>
<organism evidence="2 3">
    <name type="scientific">Dovyalis caffra</name>
    <dbReference type="NCBI Taxonomy" id="77055"/>
    <lineage>
        <taxon>Eukaryota</taxon>
        <taxon>Viridiplantae</taxon>
        <taxon>Streptophyta</taxon>
        <taxon>Embryophyta</taxon>
        <taxon>Tracheophyta</taxon>
        <taxon>Spermatophyta</taxon>
        <taxon>Magnoliopsida</taxon>
        <taxon>eudicotyledons</taxon>
        <taxon>Gunneridae</taxon>
        <taxon>Pentapetalae</taxon>
        <taxon>rosids</taxon>
        <taxon>fabids</taxon>
        <taxon>Malpighiales</taxon>
        <taxon>Salicaceae</taxon>
        <taxon>Flacourtieae</taxon>
        <taxon>Dovyalis</taxon>
    </lineage>
</organism>
<dbReference type="EMBL" id="CAWUPB010000950">
    <property type="protein sequence ID" value="CAK7334283.1"/>
    <property type="molecule type" value="Genomic_DNA"/>
</dbReference>
<name>A0AAV1RHL2_9ROSI</name>
<accession>A0AAV1RHL2</accession>
<gene>
    <name evidence="2" type="ORF">DCAF_LOCUS9839</name>
</gene>
<keyword evidence="3" id="KW-1185">Reference proteome</keyword>
<comment type="caution">
    <text evidence="2">The sequence shown here is derived from an EMBL/GenBank/DDBJ whole genome shotgun (WGS) entry which is preliminary data.</text>
</comment>
<sequence length="127" mass="14351">MTLLERFREAVFRLMMLSALSKATHNNAAGSSPHHHHHHHHLHHHRHVMKKRSSSYYPDDPHHSEAVADCIEFIKKSALSDKEEINRNSITAAASSFDDSNSDQVVMPVPVMVINAVNCDLKVWSGI</sequence>
<evidence type="ECO:0000256" key="1">
    <source>
        <dbReference type="SAM" id="MobiDB-lite"/>
    </source>
</evidence>
<dbReference type="AlphaFoldDB" id="A0AAV1RHL2"/>
<dbReference type="PANTHER" id="PTHR35111:SF1">
    <property type="entry name" value="OS04G0115900 PROTEIN"/>
    <property type="match status" value="1"/>
</dbReference>
<evidence type="ECO:0000313" key="3">
    <source>
        <dbReference type="Proteomes" id="UP001314170"/>
    </source>
</evidence>
<reference evidence="2 3" key="1">
    <citation type="submission" date="2024-01" db="EMBL/GenBank/DDBJ databases">
        <authorList>
            <person name="Waweru B."/>
        </authorList>
    </citation>
    <scope>NUCLEOTIDE SEQUENCE [LARGE SCALE GENOMIC DNA]</scope>
</reference>
<feature type="compositionally biased region" description="Basic residues" evidence="1">
    <location>
        <begin position="33"/>
        <end position="53"/>
    </location>
</feature>
<dbReference type="Proteomes" id="UP001314170">
    <property type="component" value="Unassembled WGS sequence"/>
</dbReference>
<protein>
    <submittedName>
        <fullName evidence="2">Uncharacterized protein</fullName>
    </submittedName>
</protein>
<proteinExistence type="predicted"/>
<dbReference type="PANTHER" id="PTHR35111">
    <property type="entry name" value="F10A5.9-RELATED"/>
    <property type="match status" value="1"/>
</dbReference>
<evidence type="ECO:0000313" key="2">
    <source>
        <dbReference type="EMBL" id="CAK7334283.1"/>
    </source>
</evidence>